<dbReference type="EMBL" id="NXNI01000001">
    <property type="protein sequence ID" value="PCR89411.1"/>
    <property type="molecule type" value="Genomic_DNA"/>
</dbReference>
<evidence type="ECO:0000313" key="1">
    <source>
        <dbReference type="EMBL" id="PCR89411.1"/>
    </source>
</evidence>
<dbReference type="AlphaFoldDB" id="A0A2A5QRD7"/>
<protein>
    <submittedName>
        <fullName evidence="1">Uncharacterized protein</fullName>
    </submittedName>
</protein>
<name>A0A2A5QRD7_9EURY</name>
<reference evidence="1 2" key="1">
    <citation type="submission" date="2017-09" db="EMBL/GenBank/DDBJ databases">
        <title>Genome sequences of Natrinema ejinorence JCM 13890T.</title>
        <authorList>
            <person name="Roh S.W."/>
            <person name="Kim Y.B."/>
            <person name="Kim J.Y."/>
        </authorList>
    </citation>
    <scope>NUCLEOTIDE SEQUENCE [LARGE SCALE GENOMIC DNA]</scope>
    <source>
        <strain evidence="1 2">JCM 13890</strain>
    </source>
</reference>
<keyword evidence="2" id="KW-1185">Reference proteome</keyword>
<evidence type="ECO:0000313" key="2">
    <source>
        <dbReference type="Proteomes" id="UP000219689"/>
    </source>
</evidence>
<gene>
    <name evidence="1" type="ORF">CP557_01970</name>
</gene>
<sequence length="62" mass="6798">MPNGEIERTLAACRTCDSVYASRKWSDGTIQPIGRPGCQCGSTQFRTIKNTGTPVIPEKKIK</sequence>
<organism evidence="1 2">
    <name type="scientific">Natrinema ejinorense</name>
    <dbReference type="NCBI Taxonomy" id="373386"/>
    <lineage>
        <taxon>Archaea</taxon>
        <taxon>Methanobacteriati</taxon>
        <taxon>Methanobacteriota</taxon>
        <taxon>Stenosarchaea group</taxon>
        <taxon>Halobacteria</taxon>
        <taxon>Halobacteriales</taxon>
        <taxon>Natrialbaceae</taxon>
        <taxon>Natrinema</taxon>
    </lineage>
</organism>
<comment type="caution">
    <text evidence="1">The sequence shown here is derived from an EMBL/GenBank/DDBJ whole genome shotgun (WGS) entry which is preliminary data.</text>
</comment>
<dbReference type="Proteomes" id="UP000219689">
    <property type="component" value="Unassembled WGS sequence"/>
</dbReference>
<proteinExistence type="predicted"/>
<accession>A0A2A5QRD7</accession>